<keyword evidence="2" id="KW-1185">Reference proteome</keyword>
<gene>
    <name evidence="1" type="ORF">CcarbDRAFT_5001</name>
</gene>
<proteinExistence type="predicted"/>
<organism evidence="1 2">
    <name type="scientific">Clostridium carboxidivorans P7</name>
    <dbReference type="NCBI Taxonomy" id="536227"/>
    <lineage>
        <taxon>Bacteria</taxon>
        <taxon>Bacillati</taxon>
        <taxon>Bacillota</taxon>
        <taxon>Clostridia</taxon>
        <taxon>Eubacteriales</taxon>
        <taxon>Clostridiaceae</taxon>
        <taxon>Clostridium</taxon>
    </lineage>
</organism>
<name>C6Q1T3_9CLOT</name>
<protein>
    <recommendedName>
        <fullName evidence="3">Lantibiotic</fullName>
    </recommendedName>
</protein>
<dbReference type="AlphaFoldDB" id="C6Q1T3"/>
<evidence type="ECO:0000313" key="2">
    <source>
        <dbReference type="Proteomes" id="UP000004198"/>
    </source>
</evidence>
<evidence type="ECO:0000313" key="1">
    <source>
        <dbReference type="EMBL" id="EET84550.1"/>
    </source>
</evidence>
<accession>C6Q1T3</accession>
<sequence length="56" mass="6012">MEKIKFSKNSIMITAQESVGITIGTCSVPGDYCGSGSYCNLGFSCVDFNTELDYSV</sequence>
<reference evidence="1 2" key="1">
    <citation type="submission" date="2009-06" db="EMBL/GenBank/DDBJ databases">
        <title>The draft genome of Clostridium carboxidivorans P7.</title>
        <authorList>
            <consortium name="US DOE Joint Genome Institute (JGI-PGF)"/>
            <person name="Lucas S."/>
            <person name="Copeland A."/>
            <person name="Lapidus A."/>
            <person name="Glavina del Rio T."/>
            <person name="Tice H."/>
            <person name="Bruce D."/>
            <person name="Goodwin L."/>
            <person name="Pitluck S."/>
            <person name="Larimer F."/>
            <person name="Land M.L."/>
            <person name="Hauser L."/>
            <person name="Hemme C.L."/>
        </authorList>
    </citation>
    <scope>NUCLEOTIDE SEQUENCE [LARGE SCALE GENOMIC DNA]</scope>
    <source>
        <strain evidence="1 2">P7</strain>
    </source>
</reference>
<dbReference type="EMBL" id="ACVI01000148">
    <property type="protein sequence ID" value="EET84550.1"/>
    <property type="molecule type" value="Genomic_DNA"/>
</dbReference>
<comment type="caution">
    <text evidence="1">The sequence shown here is derived from an EMBL/GenBank/DDBJ whole genome shotgun (WGS) entry which is preliminary data.</text>
</comment>
<evidence type="ECO:0008006" key="3">
    <source>
        <dbReference type="Google" id="ProtNLM"/>
    </source>
</evidence>
<dbReference type="RefSeq" id="WP_007063885.1">
    <property type="nucleotide sequence ID" value="NZ_ACVI01000148.1"/>
</dbReference>
<dbReference type="Proteomes" id="UP000004198">
    <property type="component" value="Unassembled WGS sequence"/>
</dbReference>